<dbReference type="Proteomes" id="UP000822688">
    <property type="component" value="Chromosome V"/>
</dbReference>
<evidence type="ECO:0000313" key="2">
    <source>
        <dbReference type="Proteomes" id="UP000822688"/>
    </source>
</evidence>
<gene>
    <name evidence="1" type="ORF">KC19_VG103400</name>
</gene>
<evidence type="ECO:0000313" key="1">
    <source>
        <dbReference type="EMBL" id="KAG0572535.1"/>
    </source>
</evidence>
<name>A0A8T0HP52_CERPU</name>
<accession>A0A8T0HP52</accession>
<sequence length="132" mass="15488">MGRGDKKRRSDALSKEDHGAVFSRWEIETTVSPNKQDVKQRRILAKEHGTHATHYLQVSQLEFHAHFREANEQSEVGLRAFELLKPLYVRQLKERNACVCRFHYKMTELRTGWNNMRTATRGIHGHHCECDC</sequence>
<organism evidence="1 2">
    <name type="scientific">Ceratodon purpureus</name>
    <name type="common">Fire moss</name>
    <name type="synonym">Dicranum purpureum</name>
    <dbReference type="NCBI Taxonomy" id="3225"/>
    <lineage>
        <taxon>Eukaryota</taxon>
        <taxon>Viridiplantae</taxon>
        <taxon>Streptophyta</taxon>
        <taxon>Embryophyta</taxon>
        <taxon>Bryophyta</taxon>
        <taxon>Bryophytina</taxon>
        <taxon>Bryopsida</taxon>
        <taxon>Dicranidae</taxon>
        <taxon>Pseudoditrichales</taxon>
        <taxon>Ditrichaceae</taxon>
        <taxon>Ceratodon</taxon>
    </lineage>
</organism>
<reference evidence="1" key="1">
    <citation type="submission" date="2020-06" db="EMBL/GenBank/DDBJ databases">
        <title>WGS assembly of Ceratodon purpureus strain R40.</title>
        <authorList>
            <person name="Carey S.B."/>
            <person name="Jenkins J."/>
            <person name="Shu S."/>
            <person name="Lovell J.T."/>
            <person name="Sreedasyam A."/>
            <person name="Maumus F."/>
            <person name="Tiley G.P."/>
            <person name="Fernandez-Pozo N."/>
            <person name="Barry K."/>
            <person name="Chen C."/>
            <person name="Wang M."/>
            <person name="Lipzen A."/>
            <person name="Daum C."/>
            <person name="Saski C.A."/>
            <person name="Payton A.C."/>
            <person name="Mcbreen J.C."/>
            <person name="Conrad R.E."/>
            <person name="Kollar L.M."/>
            <person name="Olsson S."/>
            <person name="Huttunen S."/>
            <person name="Landis J.B."/>
            <person name="Wickett N.J."/>
            <person name="Johnson M.G."/>
            <person name="Rensing S.A."/>
            <person name="Grimwood J."/>
            <person name="Schmutz J."/>
            <person name="Mcdaniel S.F."/>
        </authorList>
    </citation>
    <scope>NUCLEOTIDE SEQUENCE</scope>
    <source>
        <strain evidence="1">R40</strain>
    </source>
</reference>
<protein>
    <submittedName>
        <fullName evidence="1">Uncharacterized protein</fullName>
    </submittedName>
</protein>
<keyword evidence="2" id="KW-1185">Reference proteome</keyword>
<proteinExistence type="predicted"/>
<dbReference type="EMBL" id="CM026426">
    <property type="protein sequence ID" value="KAG0572535.1"/>
    <property type="molecule type" value="Genomic_DNA"/>
</dbReference>
<dbReference type="AlphaFoldDB" id="A0A8T0HP52"/>
<comment type="caution">
    <text evidence="1">The sequence shown here is derived from an EMBL/GenBank/DDBJ whole genome shotgun (WGS) entry which is preliminary data.</text>
</comment>